<evidence type="ECO:0000256" key="1">
    <source>
        <dbReference type="SAM" id="SignalP"/>
    </source>
</evidence>
<accession>A0A1H5EDH9</accession>
<evidence type="ECO:0008006" key="4">
    <source>
        <dbReference type="Google" id="ProtNLM"/>
    </source>
</evidence>
<evidence type="ECO:0000313" key="3">
    <source>
        <dbReference type="Proteomes" id="UP000198992"/>
    </source>
</evidence>
<dbReference type="OrthoDB" id="8099283at2"/>
<name>A0A1H5EDH9_9BRAD</name>
<dbReference type="Proteomes" id="UP000198992">
    <property type="component" value="Unassembled WGS sequence"/>
</dbReference>
<reference evidence="2 3" key="1">
    <citation type="submission" date="2016-10" db="EMBL/GenBank/DDBJ databases">
        <authorList>
            <person name="de Groot N.N."/>
        </authorList>
    </citation>
    <scope>NUCLEOTIDE SEQUENCE [LARGE SCALE GENOMIC DNA]</scope>
    <source>
        <strain evidence="2 3">MT12</strain>
    </source>
</reference>
<sequence length="122" mass="12710">MLVRSAHAICAVLLLTTAAHAQPSTSRGQISVAQVRAMLDQAATNPTARQTLTAYLAGTGETAGWLLDAARGMPPCARRLTLDAQQARDAIASAAATAATETPATPLIIRDMLKRAGCRLTE</sequence>
<proteinExistence type="predicted"/>
<gene>
    <name evidence="2" type="ORF">SAMN05444164_6181</name>
</gene>
<feature type="signal peptide" evidence="1">
    <location>
        <begin position="1"/>
        <end position="21"/>
    </location>
</feature>
<organism evidence="2 3">
    <name type="scientific">Bradyrhizobium erythrophlei</name>
    <dbReference type="NCBI Taxonomy" id="1437360"/>
    <lineage>
        <taxon>Bacteria</taxon>
        <taxon>Pseudomonadati</taxon>
        <taxon>Pseudomonadota</taxon>
        <taxon>Alphaproteobacteria</taxon>
        <taxon>Hyphomicrobiales</taxon>
        <taxon>Nitrobacteraceae</taxon>
        <taxon>Bradyrhizobium</taxon>
    </lineage>
</organism>
<dbReference type="RefSeq" id="WP_143046813.1">
    <property type="nucleotide sequence ID" value="NZ_FNTH01000001.1"/>
</dbReference>
<protein>
    <recommendedName>
        <fullName evidence="4">Chlorophyllide reductase</fullName>
    </recommendedName>
</protein>
<dbReference type="EMBL" id="FNTH01000001">
    <property type="protein sequence ID" value="SED89110.1"/>
    <property type="molecule type" value="Genomic_DNA"/>
</dbReference>
<keyword evidence="1" id="KW-0732">Signal</keyword>
<dbReference type="AlphaFoldDB" id="A0A1H5EDH9"/>
<feature type="chain" id="PRO_5011737126" description="Chlorophyllide reductase" evidence="1">
    <location>
        <begin position="22"/>
        <end position="122"/>
    </location>
</feature>
<evidence type="ECO:0000313" key="2">
    <source>
        <dbReference type="EMBL" id="SED89110.1"/>
    </source>
</evidence>